<protein>
    <submittedName>
        <fullName evidence="7">IS5 family transposase</fullName>
    </submittedName>
</protein>
<evidence type="ECO:0000313" key="6">
    <source>
        <dbReference type="EMBL" id="AXB05604.1"/>
    </source>
</evidence>
<dbReference type="GO" id="GO:0006313">
    <property type="term" value="P:DNA transposition"/>
    <property type="evidence" value="ECO:0007669"/>
    <property type="project" value="InterPro"/>
</dbReference>
<dbReference type="EMBL" id="CP120942">
    <property type="protein sequence ID" value="WFF96528.1"/>
    <property type="molecule type" value="Genomic_DNA"/>
</dbReference>
<reference evidence="9" key="3">
    <citation type="submission" date="2023-03" db="EMBL/GenBank/DDBJ databases">
        <title>Aeromonas caviae strain AC1520.</title>
        <authorList>
            <person name="Xie T."/>
            <person name="Zhang Q."/>
            <person name="Deng J."/>
            <person name="Li X."/>
        </authorList>
    </citation>
    <scope>NUCLEOTIDE SEQUENCE</scope>
    <source>
        <strain evidence="9">AC1520</strain>
    </source>
</reference>
<dbReference type="PANTHER" id="PTHR30007:SF1">
    <property type="entry name" value="BLR1914 PROTEIN"/>
    <property type="match status" value="1"/>
</dbReference>
<dbReference type="Pfam" id="PF01609">
    <property type="entry name" value="DDE_Tnp_1"/>
    <property type="match status" value="1"/>
</dbReference>
<evidence type="ECO:0000313" key="7">
    <source>
        <dbReference type="EMBL" id="MDH1508096.1"/>
    </source>
</evidence>
<dbReference type="Proteomes" id="UP001218423">
    <property type="component" value="Chromosome"/>
</dbReference>
<evidence type="ECO:0000313" key="9">
    <source>
        <dbReference type="EMBL" id="WFF96528.1"/>
    </source>
</evidence>
<dbReference type="NCBIfam" id="NF033580">
    <property type="entry name" value="transpos_IS5_3"/>
    <property type="match status" value="1"/>
</dbReference>
<reference evidence="8" key="4">
    <citation type="submission" date="2023-11" db="EMBL/GenBank/DDBJ databases">
        <title>WGS of Aeromonas in Northern Israel.</title>
        <authorList>
            <person name="Hershko Y."/>
        </authorList>
    </citation>
    <scope>NUCLEOTIDE SEQUENCE</scope>
    <source>
        <strain evidence="8">77416</strain>
    </source>
</reference>
<evidence type="ECO:0000313" key="4">
    <source>
        <dbReference type="EMBL" id="AXB03960.1"/>
    </source>
</evidence>
<dbReference type="GO" id="GO:0003677">
    <property type="term" value="F:DNA binding"/>
    <property type="evidence" value="ECO:0007669"/>
    <property type="project" value="InterPro"/>
</dbReference>
<dbReference type="AlphaFoldDB" id="A0A3S5WZ58"/>
<sequence>MSRRYQLTDAQWGLIEPQFPSRSLIGRPTREPRQVLDGILWILHTGAPWRDLPERFGPWNSVYNTFRRWQDAGRIDAILEALQLKLNEEGLIDFDLWCLDGSNVRASKDAAGARKKNTSMNQALGRSRGGFGSKIHLVTDGHGLPLSFCLSPGQSAEISYATSALAMARIPTSSGRYRTRPAHLAADKAYSSKAFRAELRRRRIKAVIPQRSDQQRRHKGRPLVLDKVHYRRRNVVERCFGWLKKFRRFSTRYEKLAKSFAAFIKLAFCLRYLRELCVDRKPAF</sequence>
<feature type="domain" description="Transposase IS4-like" evidence="1">
    <location>
        <begin position="98"/>
        <end position="270"/>
    </location>
</feature>
<organism evidence="7 11">
    <name type="scientific">Aeromonas caviae</name>
    <name type="common">Aeromonas punctata</name>
    <dbReference type="NCBI Taxonomy" id="648"/>
    <lineage>
        <taxon>Bacteria</taxon>
        <taxon>Pseudomonadati</taxon>
        <taxon>Pseudomonadota</taxon>
        <taxon>Gammaproteobacteria</taxon>
        <taxon>Aeromonadales</taxon>
        <taxon>Aeromonadaceae</taxon>
        <taxon>Aeromonas</taxon>
    </lineage>
</organism>
<evidence type="ECO:0000259" key="1">
    <source>
        <dbReference type="Pfam" id="PF01609"/>
    </source>
</evidence>
<dbReference type="EMBL" id="JAWZVU010000115">
    <property type="protein sequence ID" value="MDX7722161.1"/>
    <property type="molecule type" value="Genomic_DNA"/>
</dbReference>
<evidence type="ECO:0000313" key="8">
    <source>
        <dbReference type="EMBL" id="MDX7722161.1"/>
    </source>
</evidence>
<proteinExistence type="predicted"/>
<gene>
    <name evidence="3" type="ORF">C1C91_00715</name>
    <name evidence="4" type="ORF">C1C91_01910</name>
    <name evidence="5" type="ORF">C1C91_02415</name>
    <name evidence="6" type="ORF">C1C91_11930</name>
    <name evidence="7" type="ORF">N5I20_24000</name>
    <name evidence="9" type="ORF">P5S46_12680</name>
    <name evidence="10" type="ORF">P5S46_13900</name>
    <name evidence="8" type="ORF">SJS77_17140</name>
</gene>
<dbReference type="Pfam" id="PF13340">
    <property type="entry name" value="DUF4096"/>
    <property type="match status" value="1"/>
</dbReference>
<dbReference type="EMBL" id="CP025706">
    <property type="protein sequence ID" value="AXB05604.1"/>
    <property type="molecule type" value="Genomic_DNA"/>
</dbReference>
<reference evidence="7" key="2">
    <citation type="submission" date="2022-09" db="EMBL/GenBank/DDBJ databases">
        <title>Intensive care unit water sources are persistently colonized with multi-drug resistant bacteria and are the site of extensive horizontal gene transfer of antibiotic resistance genes.</title>
        <authorList>
            <person name="Diorio-Toth L."/>
        </authorList>
    </citation>
    <scope>NUCLEOTIDE SEQUENCE</scope>
    <source>
        <strain evidence="7">GD03710</strain>
    </source>
</reference>
<name>A0A3S5WZ58_AERCA</name>
<dbReference type="GO" id="GO:0004803">
    <property type="term" value="F:transposase activity"/>
    <property type="evidence" value="ECO:0007669"/>
    <property type="project" value="InterPro"/>
</dbReference>
<evidence type="ECO:0000313" key="5">
    <source>
        <dbReference type="EMBL" id="AXB04046.1"/>
    </source>
</evidence>
<dbReference type="EMBL" id="CP025706">
    <property type="protein sequence ID" value="AXB03960.1"/>
    <property type="molecule type" value="Genomic_DNA"/>
</dbReference>
<dbReference type="Proteomes" id="UP001161704">
    <property type="component" value="Unassembled WGS sequence"/>
</dbReference>
<evidence type="ECO:0000313" key="3">
    <source>
        <dbReference type="EMBL" id="AXB03764.1"/>
    </source>
</evidence>
<dbReference type="Proteomes" id="UP000266778">
    <property type="component" value="Chromosome"/>
</dbReference>
<feature type="domain" description="Insertion element IS402-like" evidence="2">
    <location>
        <begin position="7"/>
        <end position="78"/>
    </location>
</feature>
<dbReference type="EMBL" id="CP120942">
    <property type="protein sequence ID" value="WFF96754.1"/>
    <property type="molecule type" value="Genomic_DNA"/>
</dbReference>
<evidence type="ECO:0000259" key="2">
    <source>
        <dbReference type="Pfam" id="PF13340"/>
    </source>
</evidence>
<dbReference type="RefSeq" id="WP_103261584.1">
    <property type="nucleotide sequence ID" value="NZ_AP021927.1"/>
</dbReference>
<dbReference type="PANTHER" id="PTHR30007">
    <property type="entry name" value="PHP DOMAIN PROTEIN"/>
    <property type="match status" value="1"/>
</dbReference>
<dbReference type="EMBL" id="CP025706">
    <property type="protein sequence ID" value="AXB03764.1"/>
    <property type="molecule type" value="Genomic_DNA"/>
</dbReference>
<dbReference type="EMBL" id="JAOCIZ010000266">
    <property type="protein sequence ID" value="MDH1508096.1"/>
    <property type="molecule type" value="Genomic_DNA"/>
</dbReference>
<accession>A0A3S5WZ58</accession>
<reference evidence="3" key="1">
    <citation type="journal article" date="2019" name="J Environ">
        <title>Genetic characterization and potential molecular dissemination mechanism of tet (31) gene in Aeromonas caviae from an oxytetracycline wastewater treatment system.</title>
        <authorList>
            <person name="Shi Y."/>
            <person name="Tian Z."/>
            <person name="Leclercq S.O."/>
            <person name="Zhang H."/>
            <person name="Yang M."/>
            <person name="Zhang Y."/>
        </authorList>
    </citation>
    <scope>NUCLEOTIDE SEQUENCE</scope>
    <source>
        <strain evidence="3">T25-39</strain>
    </source>
</reference>
<evidence type="ECO:0000313" key="11">
    <source>
        <dbReference type="Proteomes" id="UP001161704"/>
    </source>
</evidence>
<dbReference type="EMBL" id="CP025706">
    <property type="protein sequence ID" value="AXB04046.1"/>
    <property type="molecule type" value="Genomic_DNA"/>
</dbReference>
<dbReference type="InterPro" id="IPR002559">
    <property type="entry name" value="Transposase_11"/>
</dbReference>
<dbReference type="Proteomes" id="UP001277183">
    <property type="component" value="Unassembled WGS sequence"/>
</dbReference>
<evidence type="ECO:0000313" key="10">
    <source>
        <dbReference type="EMBL" id="WFF96754.1"/>
    </source>
</evidence>
<dbReference type="InterPro" id="IPR025161">
    <property type="entry name" value="IS402-like_dom"/>
</dbReference>